<proteinExistence type="inferred from homology"/>
<evidence type="ECO:0000256" key="3">
    <source>
        <dbReference type="ARBA" id="ARBA00022741"/>
    </source>
</evidence>
<feature type="binding site" evidence="6">
    <location>
        <position position="161"/>
    </location>
    <ligand>
        <name>ATP</name>
        <dbReference type="ChEBI" id="CHEBI:30616"/>
    </ligand>
</feature>
<reference evidence="10 11" key="2">
    <citation type="journal article" date="2008" name="Nature">
        <title>The Phaeodactylum genome reveals the evolutionary history of diatom genomes.</title>
        <authorList>
            <person name="Bowler C."/>
            <person name="Allen A.E."/>
            <person name="Badger J.H."/>
            <person name="Grimwood J."/>
            <person name="Jabbari K."/>
            <person name="Kuo A."/>
            <person name="Maheswari U."/>
            <person name="Martens C."/>
            <person name="Maumus F."/>
            <person name="Otillar R.P."/>
            <person name="Rayko E."/>
            <person name="Salamov A."/>
            <person name="Vandepoele K."/>
            <person name="Beszteri B."/>
            <person name="Gruber A."/>
            <person name="Heijde M."/>
            <person name="Katinka M."/>
            <person name="Mock T."/>
            <person name="Valentin K."/>
            <person name="Verret F."/>
            <person name="Berges J.A."/>
            <person name="Brownlee C."/>
            <person name="Cadoret J.P."/>
            <person name="Chiovitti A."/>
            <person name="Choi C.J."/>
            <person name="Coesel S."/>
            <person name="De Martino A."/>
            <person name="Detter J.C."/>
            <person name="Durkin C."/>
            <person name="Falciatore A."/>
            <person name="Fournet J."/>
            <person name="Haruta M."/>
            <person name="Huysman M.J."/>
            <person name="Jenkins B.D."/>
            <person name="Jiroutova K."/>
            <person name="Jorgensen R.E."/>
            <person name="Joubert Y."/>
            <person name="Kaplan A."/>
            <person name="Kroger N."/>
            <person name="Kroth P.G."/>
            <person name="La Roche J."/>
            <person name="Lindquist E."/>
            <person name="Lommer M."/>
            <person name="Martin-Jezequel V."/>
            <person name="Lopez P.J."/>
            <person name="Lucas S."/>
            <person name="Mangogna M."/>
            <person name="McGinnis K."/>
            <person name="Medlin L.K."/>
            <person name="Montsant A."/>
            <person name="Oudot-Le Secq M.P."/>
            <person name="Napoli C."/>
            <person name="Obornik M."/>
            <person name="Parker M.S."/>
            <person name="Petit J.L."/>
            <person name="Porcel B.M."/>
            <person name="Poulsen N."/>
            <person name="Robison M."/>
            <person name="Rychlewski L."/>
            <person name="Rynearson T.A."/>
            <person name="Schmutz J."/>
            <person name="Shapiro H."/>
            <person name="Siaut M."/>
            <person name="Stanley M."/>
            <person name="Sussman M.R."/>
            <person name="Taylor A.R."/>
            <person name="Vardi A."/>
            <person name="von Dassow P."/>
            <person name="Vyverman W."/>
            <person name="Willis A."/>
            <person name="Wyrwicz L.S."/>
            <person name="Rokhsar D.S."/>
            <person name="Weissenbach J."/>
            <person name="Armbrust E.V."/>
            <person name="Green B.R."/>
            <person name="Van de Peer Y."/>
            <person name="Grigoriev I.V."/>
        </authorList>
    </citation>
    <scope>NUCLEOTIDE SEQUENCE [LARGE SCALE GENOMIC DNA]</scope>
    <source>
        <strain evidence="10 11">CCMP1335</strain>
    </source>
</reference>
<dbReference type="PANTHER" id="PTHR24058">
    <property type="entry name" value="DUAL SPECIFICITY PROTEIN KINASE"/>
    <property type="match status" value="1"/>
</dbReference>
<dbReference type="InterPro" id="IPR017441">
    <property type="entry name" value="Protein_kinase_ATP_BS"/>
</dbReference>
<dbReference type="RefSeq" id="XP_002294215.1">
    <property type="nucleotide sequence ID" value="XM_002294179.1"/>
</dbReference>
<comment type="similarity">
    <text evidence="7">Belongs to the protein kinase superfamily.</text>
</comment>
<dbReference type="FunFam" id="3.30.200.20:FF:000440">
    <property type="entry name" value="CMGC/DYRK/PRP4 protein kinase, variant"/>
    <property type="match status" value="1"/>
</dbReference>
<feature type="region of interest" description="Disordered" evidence="8">
    <location>
        <begin position="1"/>
        <end position="91"/>
    </location>
</feature>
<keyword evidence="3 6" id="KW-0547">Nucleotide-binding</keyword>
<organism evidence="10 11">
    <name type="scientific">Thalassiosira pseudonana</name>
    <name type="common">Marine diatom</name>
    <name type="synonym">Cyclotella nana</name>
    <dbReference type="NCBI Taxonomy" id="35128"/>
    <lineage>
        <taxon>Eukaryota</taxon>
        <taxon>Sar</taxon>
        <taxon>Stramenopiles</taxon>
        <taxon>Ochrophyta</taxon>
        <taxon>Bacillariophyta</taxon>
        <taxon>Coscinodiscophyceae</taxon>
        <taxon>Thalassiosirophycidae</taxon>
        <taxon>Thalassiosirales</taxon>
        <taxon>Thalassiosiraceae</taxon>
        <taxon>Thalassiosira</taxon>
    </lineage>
</organism>
<keyword evidence="2" id="KW-0808">Transferase</keyword>
<evidence type="ECO:0000256" key="1">
    <source>
        <dbReference type="ARBA" id="ARBA00022527"/>
    </source>
</evidence>
<dbReference type="PROSITE" id="PS00108">
    <property type="entry name" value="PROTEIN_KINASE_ST"/>
    <property type="match status" value="1"/>
</dbReference>
<dbReference type="KEGG" id="tps:THAPSDRAFT_269821"/>
<evidence type="ECO:0000256" key="4">
    <source>
        <dbReference type="ARBA" id="ARBA00022777"/>
    </source>
</evidence>
<dbReference type="InParanoid" id="B8CD98"/>
<evidence type="ECO:0000259" key="9">
    <source>
        <dbReference type="PROSITE" id="PS50011"/>
    </source>
</evidence>
<dbReference type="HOGENOM" id="CLU_000288_5_5_1"/>
<keyword evidence="4" id="KW-0418">Kinase</keyword>
<evidence type="ECO:0000256" key="8">
    <source>
        <dbReference type="SAM" id="MobiDB-lite"/>
    </source>
</evidence>
<dbReference type="AlphaFoldDB" id="B8CD98"/>
<reference evidence="10 11" key="1">
    <citation type="journal article" date="2004" name="Science">
        <title>The genome of the diatom Thalassiosira pseudonana: ecology, evolution, and metabolism.</title>
        <authorList>
            <person name="Armbrust E.V."/>
            <person name="Berges J.A."/>
            <person name="Bowler C."/>
            <person name="Green B.R."/>
            <person name="Martinez D."/>
            <person name="Putnam N.H."/>
            <person name="Zhou S."/>
            <person name="Allen A.E."/>
            <person name="Apt K.E."/>
            <person name="Bechner M."/>
            <person name="Brzezinski M.A."/>
            <person name="Chaal B.K."/>
            <person name="Chiovitti A."/>
            <person name="Davis A.K."/>
            <person name="Demarest M.S."/>
            <person name="Detter J.C."/>
            <person name="Glavina T."/>
            <person name="Goodstein D."/>
            <person name="Hadi M.Z."/>
            <person name="Hellsten U."/>
            <person name="Hildebrand M."/>
            <person name="Jenkins B.D."/>
            <person name="Jurka J."/>
            <person name="Kapitonov V.V."/>
            <person name="Kroger N."/>
            <person name="Lau W.W."/>
            <person name="Lane T.W."/>
            <person name="Larimer F.W."/>
            <person name="Lippmeier J.C."/>
            <person name="Lucas S."/>
            <person name="Medina M."/>
            <person name="Montsant A."/>
            <person name="Obornik M."/>
            <person name="Parker M.S."/>
            <person name="Palenik B."/>
            <person name="Pazour G.J."/>
            <person name="Richardson P.M."/>
            <person name="Rynearson T.A."/>
            <person name="Saito M.A."/>
            <person name="Schwartz D.C."/>
            <person name="Thamatrakoln K."/>
            <person name="Valentin K."/>
            <person name="Vardi A."/>
            <person name="Wilkerson F.P."/>
            <person name="Rokhsar D.S."/>
        </authorList>
    </citation>
    <scope>NUCLEOTIDE SEQUENCE [LARGE SCALE GENOMIC DNA]</scope>
    <source>
        <strain evidence="10 11">CCMP1335</strain>
    </source>
</reference>
<dbReference type="Pfam" id="PF00069">
    <property type="entry name" value="Pkinase"/>
    <property type="match status" value="1"/>
</dbReference>
<dbReference type="Gene3D" id="3.30.200.20">
    <property type="entry name" value="Phosphorylase Kinase, domain 1"/>
    <property type="match status" value="1"/>
</dbReference>
<dbReference type="Gene3D" id="1.10.510.10">
    <property type="entry name" value="Transferase(Phosphotransferase) domain 1"/>
    <property type="match status" value="1"/>
</dbReference>
<dbReference type="InterPro" id="IPR050494">
    <property type="entry name" value="Ser_Thr_dual-spec_kinase"/>
</dbReference>
<dbReference type="OMA" id="PEIIMGH"/>
<dbReference type="eggNOG" id="KOG0670">
    <property type="taxonomic scope" value="Eukaryota"/>
</dbReference>
<dbReference type="GeneID" id="7451885"/>
<feature type="compositionally biased region" description="Low complexity" evidence="8">
    <location>
        <begin position="72"/>
        <end position="91"/>
    </location>
</feature>
<dbReference type="Proteomes" id="UP000001449">
    <property type="component" value="Chromosome 15"/>
</dbReference>
<keyword evidence="1 7" id="KW-0723">Serine/threonine-protein kinase</keyword>
<keyword evidence="5 6" id="KW-0067">ATP-binding</keyword>
<dbReference type="GO" id="GO:0005524">
    <property type="term" value="F:ATP binding"/>
    <property type="evidence" value="ECO:0007669"/>
    <property type="project" value="UniProtKB-UniRule"/>
</dbReference>
<dbReference type="SMART" id="SM00220">
    <property type="entry name" value="S_TKc"/>
    <property type="match status" value="1"/>
</dbReference>
<dbReference type="FunCoup" id="B8CD98">
    <property type="interactions" value="40"/>
</dbReference>
<gene>
    <name evidence="10" type="ORF">THAPSDRAFT_269821</name>
</gene>
<dbReference type="PROSITE" id="PS50011">
    <property type="entry name" value="PROTEIN_KINASE_DOM"/>
    <property type="match status" value="1"/>
</dbReference>
<dbReference type="PaxDb" id="35128-Thaps269821"/>
<sequence>MKVDNPRNAAGVIQSELEDAAAVSQPAETTMEVDTQQPPIGGNGELQNKPEKDSDDDSFDIFAADNSTPVPTTKNATSNATHANATRTNHAQECDDAEGYYKANLGEVITLPKERGDHMNDDEDGADRIARFRVMGLIGKGVFSTVIKCVENGGGRILAMKVIRNNEVMAKAAAKEMRILRMLCQPRVKSNNKQKKFRSHCIFLFEFLPYNLREVLSKFGKNVGINLTAVRSYGRQLLCALGHLERHRVVHADLKPDNILVSANFSTIKLADFGSAFFETDHDNDPTPYLVSRFYRPPEVILGLEYDRMVDLWSASVTLAELFTGSVLFPGSSNNDMLMKFMDCLGPFSHKMVRRHAASYTKMGLTPHFEVGLTGGTYRFRRQDIDRVSGQPVVRTVNVLSSKADARLANVLLKASKGTGISERVEVLKFADWLNRCLALDPARRLSIRDALSHEFFMKKKKKKEEDPDAK</sequence>
<keyword evidence="11" id="KW-1185">Reference proteome</keyword>
<dbReference type="GO" id="GO:0005634">
    <property type="term" value="C:nucleus"/>
    <property type="evidence" value="ECO:0000318"/>
    <property type="project" value="GO_Central"/>
</dbReference>
<evidence type="ECO:0000256" key="2">
    <source>
        <dbReference type="ARBA" id="ARBA00022679"/>
    </source>
</evidence>
<dbReference type="STRING" id="35128.B8CD98"/>
<evidence type="ECO:0000256" key="7">
    <source>
        <dbReference type="RuleBase" id="RU000304"/>
    </source>
</evidence>
<feature type="compositionally biased region" description="Polar residues" evidence="8">
    <location>
        <begin position="26"/>
        <end position="38"/>
    </location>
</feature>
<evidence type="ECO:0000256" key="5">
    <source>
        <dbReference type="ARBA" id="ARBA00022840"/>
    </source>
</evidence>
<dbReference type="GO" id="GO:0004674">
    <property type="term" value="F:protein serine/threonine kinase activity"/>
    <property type="evidence" value="ECO:0000318"/>
    <property type="project" value="GO_Central"/>
</dbReference>
<protein>
    <recommendedName>
        <fullName evidence="9">Protein kinase domain-containing protein</fullName>
    </recommendedName>
</protein>
<dbReference type="InterPro" id="IPR011009">
    <property type="entry name" value="Kinase-like_dom_sf"/>
</dbReference>
<dbReference type="PANTHER" id="PTHR24058:SF103">
    <property type="entry name" value="SERINE_THREONINE-PROTEIN KINASE PRP4 HOMOLOG"/>
    <property type="match status" value="1"/>
</dbReference>
<dbReference type="InterPro" id="IPR000719">
    <property type="entry name" value="Prot_kinase_dom"/>
</dbReference>
<evidence type="ECO:0000313" key="11">
    <source>
        <dbReference type="Proteomes" id="UP000001449"/>
    </source>
</evidence>
<evidence type="ECO:0000313" key="10">
    <source>
        <dbReference type="EMBL" id="EED88570.1"/>
    </source>
</evidence>
<dbReference type="PROSITE" id="PS00107">
    <property type="entry name" value="PROTEIN_KINASE_ATP"/>
    <property type="match status" value="1"/>
</dbReference>
<name>B8CD98_THAPS</name>
<dbReference type="SUPFAM" id="SSF56112">
    <property type="entry name" value="Protein kinase-like (PK-like)"/>
    <property type="match status" value="1"/>
</dbReference>
<accession>B8CD98</accession>
<dbReference type="EMBL" id="CM000650">
    <property type="protein sequence ID" value="EED88570.1"/>
    <property type="molecule type" value="Genomic_DNA"/>
</dbReference>
<feature type="domain" description="Protein kinase" evidence="9">
    <location>
        <begin position="132"/>
        <end position="457"/>
    </location>
</feature>
<evidence type="ECO:0000256" key="6">
    <source>
        <dbReference type="PROSITE-ProRule" id="PRU10141"/>
    </source>
</evidence>
<dbReference type="InterPro" id="IPR008271">
    <property type="entry name" value="Ser/Thr_kinase_AS"/>
</dbReference>